<dbReference type="Proteomes" id="UP000712281">
    <property type="component" value="Unassembled WGS sequence"/>
</dbReference>
<dbReference type="PANTHER" id="PTHR11465:SF55">
    <property type="entry name" value="CATALASE"/>
    <property type="match status" value="1"/>
</dbReference>
<dbReference type="Pfam" id="PF06628">
    <property type="entry name" value="Catalase-rel"/>
    <property type="match status" value="1"/>
</dbReference>
<proteinExistence type="predicted"/>
<evidence type="ECO:0000313" key="2">
    <source>
        <dbReference type="EMBL" id="KAF2557079.1"/>
    </source>
</evidence>
<dbReference type="SUPFAM" id="SSF56634">
    <property type="entry name" value="Heme-dependent catalase-like"/>
    <property type="match status" value="1"/>
</dbReference>
<feature type="domain" description="Catalase immune-responsive" evidence="1">
    <location>
        <begin position="19"/>
        <end position="82"/>
    </location>
</feature>
<dbReference type="InterPro" id="IPR020835">
    <property type="entry name" value="Catalase_sf"/>
</dbReference>
<sequence>MLKNTLKILLPALETCMIEKENNFKQPGERYRSWDADRQERFVKRFVDALAEPRVTHEIRSIWISNWTKADESLGQKLATRLNVSPNF</sequence>
<dbReference type="GO" id="GO:0004096">
    <property type="term" value="F:catalase activity"/>
    <property type="evidence" value="ECO:0007669"/>
    <property type="project" value="InterPro"/>
</dbReference>
<dbReference type="GO" id="GO:0005886">
    <property type="term" value="C:plasma membrane"/>
    <property type="evidence" value="ECO:0007669"/>
    <property type="project" value="TreeGrafter"/>
</dbReference>
<dbReference type="GO" id="GO:0042542">
    <property type="term" value="P:response to hydrogen peroxide"/>
    <property type="evidence" value="ECO:0007669"/>
    <property type="project" value="TreeGrafter"/>
</dbReference>
<dbReference type="GO" id="GO:0042744">
    <property type="term" value="P:hydrogen peroxide catabolic process"/>
    <property type="evidence" value="ECO:0007669"/>
    <property type="project" value="TreeGrafter"/>
</dbReference>
<reference evidence="2" key="1">
    <citation type="submission" date="2019-12" db="EMBL/GenBank/DDBJ databases">
        <title>Genome sequencing and annotation of Brassica cretica.</title>
        <authorList>
            <person name="Studholme D.J."/>
            <person name="Sarris P.F."/>
        </authorList>
    </citation>
    <scope>NUCLEOTIDE SEQUENCE</scope>
    <source>
        <strain evidence="2">PFS-001/15</strain>
        <tissue evidence="2">Leaf</tissue>
    </source>
</reference>
<dbReference type="PANTHER" id="PTHR11465">
    <property type="entry name" value="CATALASE"/>
    <property type="match status" value="1"/>
</dbReference>
<evidence type="ECO:0000259" key="1">
    <source>
        <dbReference type="Pfam" id="PF06628"/>
    </source>
</evidence>
<organism evidence="2 3">
    <name type="scientific">Brassica cretica</name>
    <name type="common">Mustard</name>
    <dbReference type="NCBI Taxonomy" id="69181"/>
    <lineage>
        <taxon>Eukaryota</taxon>
        <taxon>Viridiplantae</taxon>
        <taxon>Streptophyta</taxon>
        <taxon>Embryophyta</taxon>
        <taxon>Tracheophyta</taxon>
        <taxon>Spermatophyta</taxon>
        <taxon>Magnoliopsida</taxon>
        <taxon>eudicotyledons</taxon>
        <taxon>Gunneridae</taxon>
        <taxon>Pentapetalae</taxon>
        <taxon>rosids</taxon>
        <taxon>malvids</taxon>
        <taxon>Brassicales</taxon>
        <taxon>Brassicaceae</taxon>
        <taxon>Brassiceae</taxon>
        <taxon>Brassica</taxon>
    </lineage>
</organism>
<gene>
    <name evidence="2" type="ORF">F2Q68_00013739</name>
</gene>
<accession>A0A8S9HGE1</accession>
<dbReference type="InterPro" id="IPR010582">
    <property type="entry name" value="Catalase_immune_responsive"/>
</dbReference>
<dbReference type="Gene3D" id="2.40.180.10">
    <property type="entry name" value="Catalase core domain"/>
    <property type="match status" value="1"/>
</dbReference>
<name>A0A8S9HGE1_BRACR</name>
<protein>
    <recommendedName>
        <fullName evidence="1">Catalase immune-responsive domain-containing protein</fullName>
    </recommendedName>
</protein>
<dbReference type="EMBL" id="QGKW02001940">
    <property type="protein sequence ID" value="KAF2557079.1"/>
    <property type="molecule type" value="Genomic_DNA"/>
</dbReference>
<comment type="caution">
    <text evidence="2">The sequence shown here is derived from an EMBL/GenBank/DDBJ whole genome shotgun (WGS) entry which is preliminary data.</text>
</comment>
<dbReference type="GO" id="GO:0020037">
    <property type="term" value="F:heme binding"/>
    <property type="evidence" value="ECO:0007669"/>
    <property type="project" value="InterPro"/>
</dbReference>
<dbReference type="InterPro" id="IPR018028">
    <property type="entry name" value="Catalase"/>
</dbReference>
<evidence type="ECO:0000313" key="3">
    <source>
        <dbReference type="Proteomes" id="UP000712281"/>
    </source>
</evidence>
<dbReference type="GO" id="GO:0005777">
    <property type="term" value="C:peroxisome"/>
    <property type="evidence" value="ECO:0007669"/>
    <property type="project" value="TreeGrafter"/>
</dbReference>
<dbReference type="AlphaFoldDB" id="A0A8S9HGE1"/>